<comment type="similarity">
    <text evidence="8">Belongs to the radical SAM superfamily. 7-carboxy-7-deazaguanine synthase family.</text>
</comment>
<dbReference type="OrthoDB" id="9792276at2"/>
<comment type="cofactor">
    <cofactor evidence="8">
        <name>S-adenosyl-L-methionine</name>
        <dbReference type="ChEBI" id="CHEBI:59789"/>
    </cofactor>
    <text evidence="8">Binds 1 S-adenosyl-L-methionine per subunit.</text>
</comment>
<feature type="domain" description="Radical SAM core" evidence="9">
    <location>
        <begin position="30"/>
        <end position="209"/>
    </location>
</feature>
<dbReference type="GO" id="GO:0016840">
    <property type="term" value="F:carbon-nitrogen lyase activity"/>
    <property type="evidence" value="ECO:0007669"/>
    <property type="project" value="UniProtKB-UniRule"/>
</dbReference>
<dbReference type="InterPro" id="IPR013785">
    <property type="entry name" value="Aldolase_TIM"/>
</dbReference>
<evidence type="ECO:0000259" key="9">
    <source>
        <dbReference type="PROSITE" id="PS51918"/>
    </source>
</evidence>
<dbReference type="GO" id="GO:0008616">
    <property type="term" value="P:tRNA queuosine(34) biosynthetic process"/>
    <property type="evidence" value="ECO:0007669"/>
    <property type="project" value="UniProtKB-UniRule"/>
</dbReference>
<dbReference type="CDD" id="cd01335">
    <property type="entry name" value="Radical_SAM"/>
    <property type="match status" value="1"/>
</dbReference>
<feature type="binding site" evidence="8">
    <location>
        <position position="47"/>
    </location>
    <ligand>
        <name>[4Fe-4S] cluster</name>
        <dbReference type="ChEBI" id="CHEBI:49883"/>
        <note>4Fe-4S-S-AdoMet</note>
    </ligand>
</feature>
<keyword evidence="11" id="KW-1185">Reference proteome</keyword>
<dbReference type="GO" id="GO:0000287">
    <property type="term" value="F:magnesium ion binding"/>
    <property type="evidence" value="ECO:0007669"/>
    <property type="project" value="UniProtKB-UniRule"/>
</dbReference>
<evidence type="ECO:0000313" key="10">
    <source>
        <dbReference type="EMBL" id="RCU43371.1"/>
    </source>
</evidence>
<comment type="caution">
    <text evidence="8">Lacks conserved residue(s) required for the propagation of feature annotation.</text>
</comment>
<evidence type="ECO:0000256" key="2">
    <source>
        <dbReference type="ARBA" id="ARBA00022691"/>
    </source>
</evidence>
<feature type="binding site" evidence="8">
    <location>
        <begin position="49"/>
        <end position="51"/>
    </location>
    <ligand>
        <name>S-adenosyl-L-methionine</name>
        <dbReference type="ChEBI" id="CHEBI:59789"/>
    </ligand>
</feature>
<keyword evidence="8" id="KW-0671">Queuosine biosynthesis</keyword>
<keyword evidence="7 8" id="KW-0456">Lyase</keyword>
<dbReference type="PANTHER" id="PTHR42836:SF1">
    <property type="entry name" value="7-CARBOXY-7-DEAZAGUANINE SYNTHASE"/>
    <property type="match status" value="1"/>
</dbReference>
<dbReference type="AlphaFoldDB" id="A0A368N1I1"/>
<evidence type="ECO:0000256" key="6">
    <source>
        <dbReference type="ARBA" id="ARBA00023014"/>
    </source>
</evidence>
<dbReference type="PROSITE" id="PS51918">
    <property type="entry name" value="RADICAL_SAM"/>
    <property type="match status" value="1"/>
</dbReference>
<dbReference type="UniPathway" id="UPA00391"/>
<feature type="binding site" evidence="8">
    <location>
        <position position="209"/>
    </location>
    <ligand>
        <name>substrate</name>
    </ligand>
</feature>
<dbReference type="GO" id="GO:0051539">
    <property type="term" value="F:4 iron, 4 sulfur cluster binding"/>
    <property type="evidence" value="ECO:0007669"/>
    <property type="project" value="UniProtKB-UniRule"/>
</dbReference>
<comment type="subunit">
    <text evidence="8">Homodimer.</text>
</comment>
<protein>
    <recommendedName>
        <fullName evidence="8">7-carboxy-7-deazaguanine synthase</fullName>
        <shortName evidence="8">CDG synthase</shortName>
        <ecNumber evidence="8">4.3.99.3</ecNumber>
    </recommendedName>
    <alternativeName>
        <fullName evidence="8">Queuosine biosynthesis protein QueE</fullName>
    </alternativeName>
</protein>
<dbReference type="Gene3D" id="3.20.20.70">
    <property type="entry name" value="Aldolase class I"/>
    <property type="match status" value="1"/>
</dbReference>
<feature type="binding site" evidence="8">
    <location>
        <position position="50"/>
    </location>
    <ligand>
        <name>[4Fe-4S] cluster</name>
        <dbReference type="ChEBI" id="CHEBI:49883"/>
        <note>4Fe-4S-S-AdoMet</note>
    </ligand>
</feature>
<keyword evidence="4 8" id="KW-0460">Magnesium</keyword>
<proteinExistence type="inferred from homology"/>
<feature type="binding site" evidence="8">
    <location>
        <position position="43"/>
    </location>
    <ligand>
        <name>[4Fe-4S] cluster</name>
        <dbReference type="ChEBI" id="CHEBI:49883"/>
        <note>4Fe-4S-S-AdoMet</note>
    </ligand>
</feature>
<gene>
    <name evidence="8" type="primary">queE</name>
    <name evidence="10" type="ORF">DQ356_04170</name>
</gene>
<evidence type="ECO:0000256" key="5">
    <source>
        <dbReference type="ARBA" id="ARBA00023004"/>
    </source>
</evidence>
<comment type="cofactor">
    <cofactor evidence="8">
        <name>Mg(2+)</name>
        <dbReference type="ChEBI" id="CHEBI:18420"/>
    </cofactor>
</comment>
<feature type="binding site" evidence="8">
    <location>
        <position position="85"/>
    </location>
    <ligand>
        <name>S-adenosyl-L-methionine</name>
        <dbReference type="ChEBI" id="CHEBI:59789"/>
    </ligand>
</feature>
<sequence>MTNDQEILLKQGKMLPVMEHFYTIQGEGAHTGKAAYFIRLGGCDVGCHWCDVKESWDPNLHPLMDAKSVAEIAASFCKTIVLTGGEPLMWNLDILTGRLKELGCTIHIETSGAYPMSGILDWICLSPKKTGLPKPEIYQQAQELKMIIFNQHDFKFAEEQAARVSPECRLFLQSEWSKRHEMYPKITDYILANPHWQASVQTHKYLNIP</sequence>
<feature type="binding site" evidence="8">
    <location>
        <begin position="126"/>
        <end position="128"/>
    </location>
    <ligand>
        <name>S-adenosyl-L-methionine</name>
        <dbReference type="ChEBI" id="CHEBI:59789"/>
    </ligand>
</feature>
<dbReference type="PIRSF" id="PIRSF000370">
    <property type="entry name" value="QueE"/>
    <property type="match status" value="1"/>
</dbReference>
<dbReference type="Pfam" id="PF04055">
    <property type="entry name" value="Radical_SAM"/>
    <property type="match status" value="1"/>
</dbReference>
<feature type="binding site" evidence="8">
    <location>
        <begin position="24"/>
        <end position="26"/>
    </location>
    <ligand>
        <name>substrate</name>
    </ligand>
</feature>
<dbReference type="Proteomes" id="UP000252172">
    <property type="component" value="Unassembled WGS sequence"/>
</dbReference>
<comment type="caution">
    <text evidence="10">The sequence shown here is derived from an EMBL/GenBank/DDBJ whole genome shotgun (WGS) entry which is preliminary data.</text>
</comment>
<dbReference type="InterPro" id="IPR007197">
    <property type="entry name" value="rSAM"/>
</dbReference>
<organism evidence="10 11">
    <name type="scientific">Chryseobacterium lacus</name>
    <dbReference type="NCBI Taxonomy" id="2058346"/>
    <lineage>
        <taxon>Bacteria</taxon>
        <taxon>Pseudomonadati</taxon>
        <taxon>Bacteroidota</taxon>
        <taxon>Flavobacteriia</taxon>
        <taxon>Flavobacteriales</taxon>
        <taxon>Weeksellaceae</taxon>
        <taxon>Chryseobacterium group</taxon>
        <taxon>Chryseobacterium</taxon>
    </lineage>
</organism>
<comment type="function">
    <text evidence="8">Catalyzes the complex heterocyclic radical-mediated conversion of 6-carboxy-5,6,7,8-tetrahydropterin (CPH4) to 7-carboxy-7-deazaguanine (CDG), a step common to the biosynthetic pathways of all 7-deazapurine-containing compounds.</text>
</comment>
<dbReference type="EC" id="4.3.99.3" evidence="8"/>
<dbReference type="SFLD" id="SFLDS00029">
    <property type="entry name" value="Radical_SAM"/>
    <property type="match status" value="1"/>
</dbReference>
<evidence type="ECO:0000256" key="7">
    <source>
        <dbReference type="ARBA" id="ARBA00023239"/>
    </source>
</evidence>
<feature type="binding site" evidence="8">
    <location>
        <position position="83"/>
    </location>
    <ligand>
        <name>substrate</name>
    </ligand>
</feature>
<keyword evidence="6 8" id="KW-0411">Iron-sulfur</keyword>
<dbReference type="InterPro" id="IPR058240">
    <property type="entry name" value="rSAM_sf"/>
</dbReference>
<keyword evidence="5 8" id="KW-0408">Iron</keyword>
<dbReference type="EMBL" id="QPIE01000003">
    <property type="protein sequence ID" value="RCU43371.1"/>
    <property type="molecule type" value="Genomic_DNA"/>
</dbReference>
<dbReference type="RefSeq" id="WP_114303224.1">
    <property type="nucleotide sequence ID" value="NZ_QPIE01000003.1"/>
</dbReference>
<keyword evidence="2 8" id="KW-0949">S-adenosyl-L-methionine</keyword>
<feature type="binding site" evidence="8">
    <location>
        <position position="39"/>
    </location>
    <ligand>
        <name>substrate</name>
    </ligand>
</feature>
<comment type="pathway">
    <text evidence="8">Purine metabolism; 7-cyano-7-deazaguanine biosynthesis.</text>
</comment>
<comment type="catalytic activity">
    <reaction evidence="8">
        <text>6-carboxy-5,6,7,8-tetrahydropterin + H(+) = 7-carboxy-7-carbaguanine + NH4(+)</text>
        <dbReference type="Rhea" id="RHEA:27974"/>
        <dbReference type="ChEBI" id="CHEBI:15378"/>
        <dbReference type="ChEBI" id="CHEBI:28938"/>
        <dbReference type="ChEBI" id="CHEBI:61032"/>
        <dbReference type="ChEBI" id="CHEBI:61036"/>
        <dbReference type="EC" id="4.3.99.3"/>
    </reaction>
</comment>
<evidence type="ECO:0000256" key="1">
    <source>
        <dbReference type="ARBA" id="ARBA00022485"/>
    </source>
</evidence>
<evidence type="ECO:0000256" key="3">
    <source>
        <dbReference type="ARBA" id="ARBA00022723"/>
    </source>
</evidence>
<comment type="cofactor">
    <cofactor evidence="8">
        <name>[4Fe-4S] cluster</name>
        <dbReference type="ChEBI" id="CHEBI:49883"/>
    </cofactor>
    <text evidence="8">Binds 1 [4Fe-4S] cluster. The cluster is coordinated with 3 cysteines and an exchangeable S-adenosyl-L-methionine.</text>
</comment>
<dbReference type="SUPFAM" id="SSF102114">
    <property type="entry name" value="Radical SAM enzymes"/>
    <property type="match status" value="1"/>
</dbReference>
<keyword evidence="3 8" id="KW-0479">Metal-binding</keyword>
<reference evidence="10 11" key="1">
    <citation type="submission" date="2018-07" db="EMBL/GenBank/DDBJ databases">
        <title>Chryseobacterium lacus sp. nov., isolated from lake water.</title>
        <authorList>
            <person name="Li C.-M."/>
        </authorList>
    </citation>
    <scope>NUCLEOTIDE SEQUENCE [LARGE SCALE GENOMIC DNA]</scope>
    <source>
        <strain evidence="10 11">YLOS41</strain>
    </source>
</reference>
<dbReference type="HAMAP" id="MF_00917">
    <property type="entry name" value="QueE"/>
    <property type="match status" value="1"/>
</dbReference>
<accession>A0A368N1I1</accession>
<name>A0A368N1I1_9FLAO</name>
<evidence type="ECO:0000313" key="11">
    <source>
        <dbReference type="Proteomes" id="UP000252172"/>
    </source>
</evidence>
<dbReference type="GO" id="GO:1904047">
    <property type="term" value="F:S-adenosyl-L-methionine binding"/>
    <property type="evidence" value="ECO:0007669"/>
    <property type="project" value="UniProtKB-UniRule"/>
</dbReference>
<keyword evidence="1 8" id="KW-0004">4Fe-4S</keyword>
<dbReference type="PANTHER" id="PTHR42836">
    <property type="entry name" value="7-CARBOXY-7-DEAZAGUANINE SYNTHASE"/>
    <property type="match status" value="1"/>
</dbReference>
<dbReference type="InterPro" id="IPR024924">
    <property type="entry name" value="7-CO-7-deazaguanine_synth-like"/>
</dbReference>
<evidence type="ECO:0000256" key="4">
    <source>
        <dbReference type="ARBA" id="ARBA00022842"/>
    </source>
</evidence>
<evidence type="ECO:0000256" key="8">
    <source>
        <dbReference type="HAMAP-Rule" id="MF_00917"/>
    </source>
</evidence>